<evidence type="ECO:0008006" key="3">
    <source>
        <dbReference type="Google" id="ProtNLM"/>
    </source>
</evidence>
<dbReference type="EMBL" id="AP031573">
    <property type="protein sequence ID" value="BFM45334.1"/>
    <property type="molecule type" value="Genomic_DNA"/>
</dbReference>
<proteinExistence type="predicted"/>
<evidence type="ECO:0000256" key="1">
    <source>
        <dbReference type="SAM" id="Phobius"/>
    </source>
</evidence>
<dbReference type="RefSeq" id="WP_369616332.1">
    <property type="nucleotide sequence ID" value="NZ_AP031573.1"/>
</dbReference>
<reference evidence="2" key="1">
    <citation type="submission" date="2024-05" db="EMBL/GenBank/DDBJ databases">
        <title>Whole-Genome Sequence of CFS9, a Potential Fish Probiotic Isolated from the Body Surface of Silurus asotus.</title>
        <authorList>
            <person name="Kojima M."/>
            <person name="Tobioka K."/>
            <person name="Yokota K."/>
            <person name="Nakatani H."/>
            <person name="Hori K."/>
            <person name="Tamaru Y."/>
            <person name="Okazaki F."/>
        </authorList>
    </citation>
    <scope>NUCLEOTIDE SEQUENCE</scope>
    <source>
        <strain evidence="2">CFS9</strain>
    </source>
</reference>
<accession>A0AAT9H749</accession>
<sequence length="149" mass="17238">MKQISQNKIIQVLKKTLFIALVIFASTFIEIYWSMGKFSERMSSGCLDCSFIEDVYVVSLLTSAFLTVVFLLLSLIKKIYLKRTIELTLLSSIWVFWNYGIFVDRESSWSTYTFKEEFIYTFSLSILPVLVLSIAAIFSINYISRIGKT</sequence>
<keyword evidence="1" id="KW-0472">Membrane</keyword>
<protein>
    <recommendedName>
        <fullName evidence="3">Vitamin K epoxide reductase family protein</fullName>
    </recommendedName>
</protein>
<keyword evidence="1" id="KW-1133">Transmembrane helix</keyword>
<feature type="transmembrane region" description="Helical" evidence="1">
    <location>
        <begin position="85"/>
        <end position="102"/>
    </location>
</feature>
<feature type="transmembrane region" description="Helical" evidence="1">
    <location>
        <begin position="122"/>
        <end position="143"/>
    </location>
</feature>
<evidence type="ECO:0000313" key="2">
    <source>
        <dbReference type="EMBL" id="BFM45334.1"/>
    </source>
</evidence>
<feature type="transmembrane region" description="Helical" evidence="1">
    <location>
        <begin position="12"/>
        <end position="35"/>
    </location>
</feature>
<dbReference type="AlphaFoldDB" id="A0AAT9H749"/>
<keyword evidence="1" id="KW-0812">Transmembrane</keyword>
<gene>
    <name evidence="2" type="ORF">CFS9_39750</name>
</gene>
<name>A0AAT9H749_9FLAO</name>
<feature type="transmembrane region" description="Helical" evidence="1">
    <location>
        <begin position="55"/>
        <end position="73"/>
    </location>
</feature>
<organism evidence="2">
    <name type="scientific">Flavobacterium sp. CFS9</name>
    <dbReference type="NCBI Taxonomy" id="3143118"/>
    <lineage>
        <taxon>Bacteria</taxon>
        <taxon>Pseudomonadati</taxon>
        <taxon>Bacteroidota</taxon>
        <taxon>Flavobacteriia</taxon>
        <taxon>Flavobacteriales</taxon>
        <taxon>Flavobacteriaceae</taxon>
        <taxon>Flavobacterium</taxon>
    </lineage>
</organism>